<evidence type="ECO:0000256" key="10">
    <source>
        <dbReference type="ARBA" id="ARBA00023239"/>
    </source>
</evidence>
<evidence type="ECO:0000256" key="5">
    <source>
        <dbReference type="ARBA" id="ARBA00022630"/>
    </source>
</evidence>
<dbReference type="PROSITE" id="PS00789">
    <property type="entry name" value="CHORISMATE_SYNTHASE_3"/>
    <property type="match status" value="1"/>
</dbReference>
<name>A0A0U5ERP3_9BACT</name>
<reference evidence="14" key="1">
    <citation type="submission" date="2015-09" db="EMBL/GenBank/DDBJ databases">
        <authorList>
            <person name="Bertelli C."/>
        </authorList>
    </citation>
    <scope>NUCLEOTIDE SEQUENCE [LARGE SCALE GENOMIC DNA]</scope>
    <source>
        <strain evidence="14">KNic</strain>
    </source>
</reference>
<dbReference type="SUPFAM" id="SSF103263">
    <property type="entry name" value="Chorismate synthase, AroC"/>
    <property type="match status" value="1"/>
</dbReference>
<dbReference type="InParanoid" id="A0A0U5ERP3"/>
<keyword evidence="8 11" id="KW-0521">NADP</keyword>
<dbReference type="UniPathway" id="UPA00053">
    <property type="reaction ID" value="UER00090"/>
</dbReference>
<dbReference type="PANTHER" id="PTHR21085">
    <property type="entry name" value="CHORISMATE SYNTHASE"/>
    <property type="match status" value="1"/>
</dbReference>
<protein>
    <recommendedName>
        <fullName evidence="3 11">Chorismate synthase</fullName>
        <shortName evidence="11">CS</shortName>
        <ecNumber evidence="3 11">4.2.3.5</ecNumber>
    </recommendedName>
    <alternativeName>
        <fullName evidence="11">5-enolpyruvylshikimate-3-phosphate phospholyase</fullName>
    </alternativeName>
</protein>
<dbReference type="PIRSF" id="PIRSF001456">
    <property type="entry name" value="Chorismate_synth"/>
    <property type="match status" value="1"/>
</dbReference>
<dbReference type="GO" id="GO:0004107">
    <property type="term" value="F:chorismate synthase activity"/>
    <property type="evidence" value="ECO:0007669"/>
    <property type="project" value="UniProtKB-UniRule"/>
</dbReference>
<dbReference type="PANTHER" id="PTHR21085:SF0">
    <property type="entry name" value="CHORISMATE SYNTHASE"/>
    <property type="match status" value="1"/>
</dbReference>
<evidence type="ECO:0000313" key="13">
    <source>
        <dbReference type="EMBL" id="CUI16848.1"/>
    </source>
</evidence>
<dbReference type="GO" id="GO:0008652">
    <property type="term" value="P:amino acid biosynthetic process"/>
    <property type="evidence" value="ECO:0007669"/>
    <property type="project" value="UniProtKB-KW"/>
</dbReference>
<dbReference type="AlphaFoldDB" id="A0A0U5ERP3"/>
<dbReference type="InterPro" id="IPR000453">
    <property type="entry name" value="Chorismate_synth"/>
</dbReference>
<evidence type="ECO:0000313" key="14">
    <source>
        <dbReference type="Proteomes" id="UP000069902"/>
    </source>
</evidence>
<feature type="binding site" evidence="11">
    <location>
        <position position="48"/>
    </location>
    <ligand>
        <name>NADP(+)</name>
        <dbReference type="ChEBI" id="CHEBI:58349"/>
    </ligand>
</feature>
<evidence type="ECO:0000256" key="12">
    <source>
        <dbReference type="RuleBase" id="RU000605"/>
    </source>
</evidence>
<dbReference type="KEGG" id="pnl:PNK_1231"/>
<keyword evidence="7 11" id="KW-0274">FAD</keyword>
<keyword evidence="14" id="KW-1185">Reference proteome</keyword>
<dbReference type="EC" id="4.2.3.5" evidence="3 11"/>
<dbReference type="RefSeq" id="WP_059060963.1">
    <property type="nucleotide sequence ID" value="NZ_LN879502.1"/>
</dbReference>
<evidence type="ECO:0000256" key="7">
    <source>
        <dbReference type="ARBA" id="ARBA00022827"/>
    </source>
</evidence>
<dbReference type="GO" id="GO:0009073">
    <property type="term" value="P:aromatic amino acid family biosynthetic process"/>
    <property type="evidence" value="ECO:0007669"/>
    <property type="project" value="UniProtKB-KW"/>
</dbReference>
<evidence type="ECO:0000256" key="11">
    <source>
        <dbReference type="HAMAP-Rule" id="MF_00300"/>
    </source>
</evidence>
<dbReference type="EMBL" id="LN879502">
    <property type="protein sequence ID" value="CUI16848.1"/>
    <property type="molecule type" value="Genomic_DNA"/>
</dbReference>
<dbReference type="Gene3D" id="3.60.150.10">
    <property type="entry name" value="Chorismate synthase AroC"/>
    <property type="match status" value="1"/>
</dbReference>
<dbReference type="InterPro" id="IPR035904">
    <property type="entry name" value="Chorismate_synth_AroC_sf"/>
</dbReference>
<dbReference type="Pfam" id="PF01264">
    <property type="entry name" value="Chorismate_synt"/>
    <property type="match status" value="1"/>
</dbReference>
<dbReference type="PROSITE" id="PS00787">
    <property type="entry name" value="CHORISMATE_SYNTHASE_1"/>
    <property type="match status" value="1"/>
</dbReference>
<sequence>MASNSFGNIFKIVTWGESHGKAIGVVVDGCPAGLALSEDDINAELFWRMPGRNAFTSPRQEKDCVEILSGVFEGATTGAPISLIIWNLDARSQSYESMQTLLRPGHANYTYLQKYGSFDHRGGGRASARETACRVAAGAIAKKILSVIGVKVVAFLRSAGAIKGDFDLSYFSSDTSLLHVRIRESAVFCPDSATAQQIEAAIDMAKKEKDSVGGIVEAAAFNVPVGFGDPVYEKLEANLAKAMLSIPASKGFEIGCGFMAAGMKGSEHNDPFAIENQKIILTSNHAGGTLGGISNGMPIVVRVPFKPTSTIGQDQKTASIEGESKNLKLPEGSRHDPCVAIRAVPVVEAMFALVLVDAMLMNRSIGLNV</sequence>
<evidence type="ECO:0000256" key="6">
    <source>
        <dbReference type="ARBA" id="ARBA00022643"/>
    </source>
</evidence>
<comment type="caution">
    <text evidence="11">Lacks conserved residue(s) required for the propagation of feature annotation.</text>
</comment>
<dbReference type="STRING" id="389348.PNK_1231"/>
<keyword evidence="9 11" id="KW-0057">Aromatic amino acid biosynthesis</keyword>
<feature type="binding site" evidence="11">
    <location>
        <begin position="125"/>
        <end position="127"/>
    </location>
    <ligand>
        <name>FMN</name>
        <dbReference type="ChEBI" id="CHEBI:58210"/>
    </ligand>
</feature>
<accession>A0A0U5ERP3</accession>
<dbReference type="HAMAP" id="MF_00300">
    <property type="entry name" value="Chorismate_synth"/>
    <property type="match status" value="1"/>
</dbReference>
<dbReference type="CDD" id="cd07304">
    <property type="entry name" value="Chorismate_synthase"/>
    <property type="match status" value="1"/>
</dbReference>
<dbReference type="FunCoup" id="A0A0U5ERP3">
    <property type="interactions" value="358"/>
</dbReference>
<comment type="similarity">
    <text evidence="2 11 12">Belongs to the chorismate synthase family.</text>
</comment>
<keyword evidence="6 11" id="KW-0288">FMN</keyword>
<dbReference type="PATRIC" id="fig|389348.3.peg.1365"/>
<feature type="binding site" evidence="11">
    <location>
        <begin position="306"/>
        <end position="310"/>
    </location>
    <ligand>
        <name>FMN</name>
        <dbReference type="ChEBI" id="CHEBI:58210"/>
    </ligand>
</feature>
<evidence type="ECO:0000256" key="2">
    <source>
        <dbReference type="ARBA" id="ARBA00008014"/>
    </source>
</evidence>
<dbReference type="NCBIfam" id="TIGR00033">
    <property type="entry name" value="aroC"/>
    <property type="match status" value="1"/>
</dbReference>
<keyword evidence="5 11" id="KW-0285">Flavoprotein</keyword>
<feature type="binding site" evidence="11">
    <location>
        <position position="291"/>
    </location>
    <ligand>
        <name>FMN</name>
        <dbReference type="ChEBI" id="CHEBI:58210"/>
    </ligand>
</feature>
<dbReference type="Proteomes" id="UP000069902">
    <property type="component" value="Chromosome cPNK"/>
</dbReference>
<comment type="cofactor">
    <cofactor evidence="11 12">
        <name>FMNH2</name>
        <dbReference type="ChEBI" id="CHEBI:57618"/>
    </cofactor>
    <text evidence="11 12">Reduced FMN (FMNH(2)).</text>
</comment>
<dbReference type="FunFam" id="3.60.150.10:FF:000002">
    <property type="entry name" value="Chorismate synthase"/>
    <property type="match status" value="1"/>
</dbReference>
<evidence type="ECO:0000256" key="4">
    <source>
        <dbReference type="ARBA" id="ARBA00022605"/>
    </source>
</evidence>
<evidence type="ECO:0000256" key="8">
    <source>
        <dbReference type="ARBA" id="ARBA00022857"/>
    </source>
</evidence>
<dbReference type="GO" id="GO:0010181">
    <property type="term" value="F:FMN binding"/>
    <property type="evidence" value="ECO:0007669"/>
    <property type="project" value="TreeGrafter"/>
</dbReference>
<evidence type="ECO:0000256" key="9">
    <source>
        <dbReference type="ARBA" id="ARBA00023141"/>
    </source>
</evidence>
<dbReference type="GO" id="GO:0009423">
    <property type="term" value="P:chorismate biosynthetic process"/>
    <property type="evidence" value="ECO:0007669"/>
    <property type="project" value="UniProtKB-UniRule"/>
</dbReference>
<proteinExistence type="inferred from homology"/>
<comment type="subunit">
    <text evidence="11">Homotetramer.</text>
</comment>
<comment type="function">
    <text evidence="11">Catalyzes the anti-1,4-elimination of the C-3 phosphate and the C-6 proR hydrogen from 5-enolpyruvylshikimate-3-phosphate (EPSP) to yield chorismate, which is the branch point compound that serves as the starting substrate for the three terminal pathways of aromatic amino acid biosynthesis. This reaction introduces a second double bond into the aromatic ring system.</text>
</comment>
<dbReference type="GO" id="GO:0005829">
    <property type="term" value="C:cytosol"/>
    <property type="evidence" value="ECO:0007669"/>
    <property type="project" value="TreeGrafter"/>
</dbReference>
<feature type="binding site" evidence="11">
    <location>
        <position position="334"/>
    </location>
    <ligand>
        <name>FMN</name>
        <dbReference type="ChEBI" id="CHEBI:58210"/>
    </ligand>
</feature>
<evidence type="ECO:0000256" key="3">
    <source>
        <dbReference type="ARBA" id="ARBA00013036"/>
    </source>
</evidence>
<organism evidence="13 14">
    <name type="scientific">Candidatus Protochlamydia naegleriophila</name>
    <dbReference type="NCBI Taxonomy" id="389348"/>
    <lineage>
        <taxon>Bacteria</taxon>
        <taxon>Pseudomonadati</taxon>
        <taxon>Chlamydiota</taxon>
        <taxon>Chlamydiia</taxon>
        <taxon>Parachlamydiales</taxon>
        <taxon>Parachlamydiaceae</taxon>
        <taxon>Candidatus Protochlamydia</taxon>
    </lineage>
</organism>
<comment type="catalytic activity">
    <reaction evidence="11 12">
        <text>5-O-(1-carboxyvinyl)-3-phosphoshikimate = chorismate + phosphate</text>
        <dbReference type="Rhea" id="RHEA:21020"/>
        <dbReference type="ChEBI" id="CHEBI:29748"/>
        <dbReference type="ChEBI" id="CHEBI:43474"/>
        <dbReference type="ChEBI" id="CHEBI:57701"/>
        <dbReference type="EC" id="4.2.3.5"/>
    </reaction>
</comment>
<evidence type="ECO:0000256" key="1">
    <source>
        <dbReference type="ARBA" id="ARBA00005044"/>
    </source>
</evidence>
<gene>
    <name evidence="11 13" type="primary">aroC</name>
    <name evidence="13" type="ORF">PNK_1231</name>
</gene>
<comment type="pathway">
    <text evidence="1 11 12">Metabolic intermediate biosynthesis; chorismate biosynthesis; chorismate from D-erythrose 4-phosphate and phosphoenolpyruvate: step 7/7.</text>
</comment>
<keyword evidence="4 11" id="KW-0028">Amino-acid biosynthesis</keyword>
<dbReference type="InterPro" id="IPR020541">
    <property type="entry name" value="Chorismate_synthase_CS"/>
</dbReference>
<dbReference type="NCBIfam" id="NF003793">
    <property type="entry name" value="PRK05382.1"/>
    <property type="match status" value="1"/>
</dbReference>
<dbReference type="PROSITE" id="PS00788">
    <property type="entry name" value="CHORISMATE_SYNTHASE_2"/>
    <property type="match status" value="1"/>
</dbReference>
<keyword evidence="10 11" id="KW-0456">Lyase</keyword>